<evidence type="ECO:0000313" key="1">
    <source>
        <dbReference type="EMBL" id="ETJ32114.1"/>
    </source>
</evidence>
<reference evidence="1" key="1">
    <citation type="submission" date="2013-12" db="EMBL/GenBank/DDBJ databases">
        <title>A Varibaculum cambriense genome reconstructed from a premature infant gut community with otherwise low bacterial novelty that shifts toward anaerobic metabolism during the third week of life.</title>
        <authorList>
            <person name="Brown C.T."/>
            <person name="Sharon I."/>
            <person name="Thomas B.C."/>
            <person name="Castelle C.J."/>
            <person name="Morowitz M.J."/>
            <person name="Banfield J.F."/>
        </authorList>
    </citation>
    <scope>NUCLEOTIDE SEQUENCE</scope>
</reference>
<dbReference type="AlphaFoldDB" id="W1XTB9"/>
<comment type="caution">
    <text evidence="1">The sequence shown here is derived from an EMBL/GenBank/DDBJ whole genome shotgun (WGS) entry which is preliminary data.</text>
</comment>
<feature type="non-terminal residue" evidence="1">
    <location>
        <position position="35"/>
    </location>
</feature>
<organism evidence="1">
    <name type="scientific">human gut metagenome</name>
    <dbReference type="NCBI Taxonomy" id="408170"/>
    <lineage>
        <taxon>unclassified sequences</taxon>
        <taxon>metagenomes</taxon>
        <taxon>organismal metagenomes</taxon>
    </lineage>
</organism>
<dbReference type="EMBL" id="AZMM01013414">
    <property type="protein sequence ID" value="ETJ32114.1"/>
    <property type="molecule type" value="Genomic_DNA"/>
</dbReference>
<sequence>MLTHEVFIHKIAVDVIQLWVNAAGNPRHFATSSIT</sequence>
<accession>W1XTB9</accession>
<protein>
    <submittedName>
        <fullName evidence="1">Uncharacterized protein</fullName>
    </submittedName>
</protein>
<name>W1XTB9_9ZZZZ</name>
<gene>
    <name evidence="1" type="ORF">Q604_UNBC13414G0001</name>
</gene>
<proteinExistence type="predicted"/>